<dbReference type="InterPro" id="IPR017850">
    <property type="entry name" value="Alkaline_phosphatase_core_sf"/>
</dbReference>
<dbReference type="InterPro" id="IPR002591">
    <property type="entry name" value="Phosphodiest/P_Trfase"/>
</dbReference>
<dbReference type="Gene3D" id="3.40.720.10">
    <property type="entry name" value="Alkaline Phosphatase, subunit A"/>
    <property type="match status" value="1"/>
</dbReference>
<dbReference type="Pfam" id="PF01663">
    <property type="entry name" value="Phosphodiest"/>
    <property type="match status" value="1"/>
</dbReference>
<proteinExistence type="predicted"/>
<dbReference type="Proteomes" id="UP001331761">
    <property type="component" value="Unassembled WGS sequence"/>
</dbReference>
<evidence type="ECO:0000313" key="1">
    <source>
        <dbReference type="EMBL" id="KAK5970756.1"/>
    </source>
</evidence>
<gene>
    <name evidence="1" type="ORF">GCK32_019313</name>
</gene>
<dbReference type="EMBL" id="WIXE01018635">
    <property type="protein sequence ID" value="KAK5970756.1"/>
    <property type="molecule type" value="Genomic_DNA"/>
</dbReference>
<evidence type="ECO:0000313" key="2">
    <source>
        <dbReference type="Proteomes" id="UP001331761"/>
    </source>
</evidence>
<sequence length="90" mass="10499">MFYEREAVWNTLHLYDYHNISGTPGIVDDSKKQSWYFGEPIWVTNEKADPTRHSACIQWPACDAEFPNANKPTFYTYVINIIISNRVKAI</sequence>
<dbReference type="AlphaFoldDB" id="A0AAN8IEW6"/>
<keyword evidence="2" id="KW-1185">Reference proteome</keyword>
<accession>A0AAN8IEW6</accession>
<reference evidence="1 2" key="1">
    <citation type="submission" date="2019-10" db="EMBL/GenBank/DDBJ databases">
        <title>Assembly and Annotation for the nematode Trichostrongylus colubriformis.</title>
        <authorList>
            <person name="Martin J."/>
        </authorList>
    </citation>
    <scope>NUCLEOTIDE SEQUENCE [LARGE SCALE GENOMIC DNA]</scope>
    <source>
        <strain evidence="1">G859</strain>
        <tissue evidence="1">Whole worm</tissue>
    </source>
</reference>
<comment type="caution">
    <text evidence="1">The sequence shown here is derived from an EMBL/GenBank/DDBJ whole genome shotgun (WGS) entry which is preliminary data.</text>
</comment>
<organism evidence="1 2">
    <name type="scientific">Trichostrongylus colubriformis</name>
    <name type="common">Black scour worm</name>
    <dbReference type="NCBI Taxonomy" id="6319"/>
    <lineage>
        <taxon>Eukaryota</taxon>
        <taxon>Metazoa</taxon>
        <taxon>Ecdysozoa</taxon>
        <taxon>Nematoda</taxon>
        <taxon>Chromadorea</taxon>
        <taxon>Rhabditida</taxon>
        <taxon>Rhabditina</taxon>
        <taxon>Rhabditomorpha</taxon>
        <taxon>Strongyloidea</taxon>
        <taxon>Trichostrongylidae</taxon>
        <taxon>Trichostrongylus</taxon>
    </lineage>
</organism>
<name>A0AAN8IEW6_TRICO</name>
<protein>
    <submittedName>
        <fullName evidence="1">Uncharacterized protein</fullName>
    </submittedName>
</protein>